<dbReference type="EMBL" id="JAVFKD010000015">
    <property type="protein sequence ID" value="KAK5989316.1"/>
    <property type="molecule type" value="Genomic_DNA"/>
</dbReference>
<sequence length="367" mass="38588">MSATTSLPLATSIPSRTTETSTASSTRAILGPLTTVFNPPDYCKQCFIDPLSGTGSEIGICSLYKSRGMCTSQTLAECLPSATNYYDLLPSSAFYSPGLECPSGWQTMAFVSSLLNYNYVSPTNGVNPNTLLQGETAIICCPSGMTYYSTATHCIATSTPPSSISLTCSRSGAFKAQSVHGGFLSIDYQGASTTAFFPFGGIVAPPIQLNFRPQDRNSTSPPPLPPTTTSSLPINSSPSVQGNTISGGAIAGIVVGAVAFVGGIGAIVAWVWRRRRAKAAASDDVGSEYRKAELDATSKPEDHLDRTELETNVVYELEGTYGGGNNELPGDHTNNELSGDHTNNELPGDYTNNELPGDSVAIPRQHG</sequence>
<organism evidence="3 4">
    <name type="scientific">Cladobotryum mycophilum</name>
    <dbReference type="NCBI Taxonomy" id="491253"/>
    <lineage>
        <taxon>Eukaryota</taxon>
        <taxon>Fungi</taxon>
        <taxon>Dikarya</taxon>
        <taxon>Ascomycota</taxon>
        <taxon>Pezizomycotina</taxon>
        <taxon>Sordariomycetes</taxon>
        <taxon>Hypocreomycetidae</taxon>
        <taxon>Hypocreales</taxon>
        <taxon>Hypocreaceae</taxon>
        <taxon>Cladobotryum</taxon>
    </lineage>
</organism>
<feature type="compositionally biased region" description="Polar residues" evidence="1">
    <location>
        <begin position="344"/>
        <end position="354"/>
    </location>
</feature>
<feature type="region of interest" description="Disordered" evidence="1">
    <location>
        <begin position="1"/>
        <end position="25"/>
    </location>
</feature>
<evidence type="ECO:0000256" key="1">
    <source>
        <dbReference type="SAM" id="MobiDB-lite"/>
    </source>
</evidence>
<feature type="compositionally biased region" description="Basic and acidic residues" evidence="1">
    <location>
        <begin position="329"/>
        <end position="343"/>
    </location>
</feature>
<evidence type="ECO:0000256" key="2">
    <source>
        <dbReference type="SAM" id="Phobius"/>
    </source>
</evidence>
<feature type="region of interest" description="Disordered" evidence="1">
    <location>
        <begin position="210"/>
        <end position="239"/>
    </location>
</feature>
<comment type="caution">
    <text evidence="3">The sequence shown here is derived from an EMBL/GenBank/DDBJ whole genome shotgun (WGS) entry which is preliminary data.</text>
</comment>
<feature type="transmembrane region" description="Helical" evidence="2">
    <location>
        <begin position="249"/>
        <end position="272"/>
    </location>
</feature>
<evidence type="ECO:0000313" key="4">
    <source>
        <dbReference type="Proteomes" id="UP001338125"/>
    </source>
</evidence>
<reference evidence="3 4" key="1">
    <citation type="submission" date="2024-01" db="EMBL/GenBank/DDBJ databases">
        <title>Complete genome of Cladobotryum mycophilum ATHUM6906.</title>
        <authorList>
            <person name="Christinaki A.C."/>
            <person name="Myridakis A.I."/>
            <person name="Kouvelis V.N."/>
        </authorList>
    </citation>
    <scope>NUCLEOTIDE SEQUENCE [LARGE SCALE GENOMIC DNA]</scope>
    <source>
        <strain evidence="3 4">ATHUM6906</strain>
    </source>
</reference>
<feature type="region of interest" description="Disordered" evidence="1">
    <location>
        <begin position="319"/>
        <end position="367"/>
    </location>
</feature>
<protein>
    <submittedName>
        <fullName evidence="3">Uncharacterized protein</fullName>
    </submittedName>
</protein>
<keyword evidence="2" id="KW-1133">Transmembrane helix</keyword>
<gene>
    <name evidence="3" type="ORF">PT974_10831</name>
</gene>
<feature type="compositionally biased region" description="Polar residues" evidence="1">
    <location>
        <begin position="1"/>
        <end position="14"/>
    </location>
</feature>
<accession>A0ABR0SCF5</accession>
<name>A0ABR0SCF5_9HYPO</name>
<evidence type="ECO:0000313" key="3">
    <source>
        <dbReference type="EMBL" id="KAK5989316.1"/>
    </source>
</evidence>
<keyword evidence="2" id="KW-0812">Transmembrane</keyword>
<keyword evidence="2" id="KW-0472">Membrane</keyword>
<feature type="compositionally biased region" description="Low complexity" evidence="1">
    <location>
        <begin position="15"/>
        <end position="25"/>
    </location>
</feature>
<feature type="compositionally biased region" description="Low complexity" evidence="1">
    <location>
        <begin position="227"/>
        <end position="239"/>
    </location>
</feature>
<proteinExistence type="predicted"/>
<dbReference type="CDD" id="cd12087">
    <property type="entry name" value="TM_EGFR-like"/>
    <property type="match status" value="1"/>
</dbReference>
<keyword evidence="4" id="KW-1185">Reference proteome</keyword>
<dbReference type="Proteomes" id="UP001338125">
    <property type="component" value="Unassembled WGS sequence"/>
</dbReference>